<sequence>MASPYHRRMNESKANSTPVVAYQSSKGPILTSGREGLMMIKLSKLRLQVLSYMGQESGRNSNGYLYAGMSTAELQNKYHSNEILVIVPRFLVPEDGVFVYQ</sequence>
<protein>
    <submittedName>
        <fullName evidence="1">Uncharacterized protein</fullName>
    </submittedName>
</protein>
<dbReference type="AlphaFoldDB" id="A0A7S3V857"/>
<organism evidence="1">
    <name type="scientific">Chaetoceros debilis</name>
    <dbReference type="NCBI Taxonomy" id="122233"/>
    <lineage>
        <taxon>Eukaryota</taxon>
        <taxon>Sar</taxon>
        <taxon>Stramenopiles</taxon>
        <taxon>Ochrophyta</taxon>
        <taxon>Bacillariophyta</taxon>
        <taxon>Coscinodiscophyceae</taxon>
        <taxon>Chaetocerotophycidae</taxon>
        <taxon>Chaetocerotales</taxon>
        <taxon>Chaetocerotaceae</taxon>
        <taxon>Chaetoceros</taxon>
    </lineage>
</organism>
<proteinExistence type="predicted"/>
<dbReference type="EMBL" id="HBIO01011122">
    <property type="protein sequence ID" value="CAE0463802.1"/>
    <property type="molecule type" value="Transcribed_RNA"/>
</dbReference>
<name>A0A7S3V857_9STRA</name>
<accession>A0A7S3V857</accession>
<gene>
    <name evidence="1" type="ORF">CDEB00056_LOCUS8643</name>
</gene>
<evidence type="ECO:0000313" key="1">
    <source>
        <dbReference type="EMBL" id="CAE0463802.1"/>
    </source>
</evidence>
<reference evidence="1" key="1">
    <citation type="submission" date="2021-01" db="EMBL/GenBank/DDBJ databases">
        <authorList>
            <person name="Corre E."/>
            <person name="Pelletier E."/>
            <person name="Niang G."/>
            <person name="Scheremetjew M."/>
            <person name="Finn R."/>
            <person name="Kale V."/>
            <person name="Holt S."/>
            <person name="Cochrane G."/>
            <person name="Meng A."/>
            <person name="Brown T."/>
            <person name="Cohen L."/>
        </authorList>
    </citation>
    <scope>NUCLEOTIDE SEQUENCE</scope>
    <source>
        <strain evidence="1">MM31A-1</strain>
    </source>
</reference>